<name>A0A7S2VHY6_9STRA</name>
<gene>
    <name evidence="2" type="ORF">SMAR0320_LOCUS23790</name>
</gene>
<accession>A0A7S2VHY6</accession>
<feature type="coiled-coil region" evidence="1">
    <location>
        <begin position="407"/>
        <end position="434"/>
    </location>
</feature>
<feature type="coiled-coil region" evidence="1">
    <location>
        <begin position="1119"/>
        <end position="1165"/>
    </location>
</feature>
<organism evidence="2">
    <name type="scientific">Skeletonema marinoi</name>
    <dbReference type="NCBI Taxonomy" id="267567"/>
    <lineage>
        <taxon>Eukaryota</taxon>
        <taxon>Sar</taxon>
        <taxon>Stramenopiles</taxon>
        <taxon>Ochrophyta</taxon>
        <taxon>Bacillariophyta</taxon>
        <taxon>Coscinodiscophyceae</taxon>
        <taxon>Thalassiosirophycidae</taxon>
        <taxon>Thalassiosirales</taxon>
        <taxon>Skeletonemataceae</taxon>
        <taxon>Skeletonema</taxon>
        <taxon>Skeletonema marinoi-dohrnii complex</taxon>
    </lineage>
</organism>
<evidence type="ECO:0000313" key="2">
    <source>
        <dbReference type="EMBL" id="CAD9632187.1"/>
    </source>
</evidence>
<protein>
    <submittedName>
        <fullName evidence="2">Uncharacterized protein</fullName>
    </submittedName>
</protein>
<evidence type="ECO:0000256" key="1">
    <source>
        <dbReference type="SAM" id="Coils"/>
    </source>
</evidence>
<feature type="coiled-coil region" evidence="1">
    <location>
        <begin position="822"/>
        <end position="1078"/>
    </location>
</feature>
<dbReference type="PANTHER" id="PTHR23159:SF60">
    <property type="entry name" value="SPINDLE ASSEMBLY ABNORMAL PROTEIN 4"/>
    <property type="match status" value="1"/>
</dbReference>
<dbReference type="AlphaFoldDB" id="A0A7S2VHY6"/>
<reference evidence="2" key="1">
    <citation type="submission" date="2021-01" db="EMBL/GenBank/DDBJ databases">
        <authorList>
            <person name="Corre E."/>
            <person name="Pelletier E."/>
            <person name="Niang G."/>
            <person name="Scheremetjew M."/>
            <person name="Finn R."/>
            <person name="Kale V."/>
            <person name="Holt S."/>
            <person name="Cochrane G."/>
            <person name="Meng A."/>
            <person name="Brown T."/>
            <person name="Cohen L."/>
        </authorList>
    </citation>
    <scope>NUCLEOTIDE SEQUENCE</scope>
    <source>
        <strain evidence="2">SM1012Den-03</strain>
    </source>
</reference>
<dbReference type="EMBL" id="HBGZ01033226">
    <property type="protein sequence ID" value="CAD9632187.1"/>
    <property type="molecule type" value="Transcribed_RNA"/>
</dbReference>
<proteinExistence type="predicted"/>
<feature type="coiled-coil region" evidence="1">
    <location>
        <begin position="61"/>
        <end position="146"/>
    </location>
</feature>
<feature type="coiled-coil region" evidence="1">
    <location>
        <begin position="728"/>
        <end position="755"/>
    </location>
</feature>
<feature type="coiled-coil region" evidence="1">
    <location>
        <begin position="182"/>
        <end position="327"/>
    </location>
</feature>
<dbReference type="PANTHER" id="PTHR23159">
    <property type="entry name" value="CENTROSOMAL PROTEIN 2"/>
    <property type="match status" value="1"/>
</dbReference>
<sequence>MHSPSPRSTDTDDEIRSLYDALDERDRYITSLEREIDRHASKANTDLEICNDERIQCNDKILKLQIQLKQLRGDNDDLLEEKTQLKSQVKSLLDQKSSHNSKEHLMHLQRDMHRLELENQRLRGSVIELEQNEDILVQEIDTLVAEKSKFQATSEDLSAKIDSLSSEKDEKSRSLVGMKQDNNNLQTKLDASNKFLKEWQEKETAALQQISKLETELKDVKSKAHHVELAAVKEEMECLRAFHDLCVTDKHAAERDLDHAIQALAQAKTNEKEAIAAAVRKERAEAVKAQLTIVGLHEKESKLEQKCEDLEGKLESSQQKIDRANEKNILYEKGHGLDDAIRYSTKLEADIRRREFDIKQLKQKYVKQKDRCLVLTKACDILKEKANLGPDYSFDDEEINTALMCEENALKGENVELSRQLQCLEGERNDLLSQLRQRAVQIGEKGVKFLGMESTQLAQVIEFATNLRQGIVELPLNDRSADLLTQLSSIKAEREVDKIKIETLERELFALSETRKDPIDDGEKKVLMHSLEALKVEMKALKGDGSSALSPMMRSRAKEIIGEDLVLMPAAAEVQFMCLMKEYECVVQKRINEEHNPFLELNSAHLLDPSSDTPNKELFRQLLLSGQENRELKNRLRHSEADAKASRALLEKERFRFVPGDADNGFGVGSDISDDFNRVHLEMKQMMIALESNLEPLDGYSRDLDRLRKAVVDASRLTTQLSALQNVVQNKNKIIRDMKHKMARAKQANQTLTRELSLGRDVDTSTSSNSLDRSIRRASEGILSSSGSSLGDAAKLLYDKDKIISSLRSKLVEAEKSQGSLLQEAEKMKADIQTLVARLEEAEGVACEIEVYKSSCVELQNAIDDGKKEVTSLKEKLRKVSKASKDNEANIEELTESLVRAKRVLSVQRQGRSRSEHNLKTSTETIASLHQQIEKLEAQAAAARDEKLKANKKVRRLSSMLQSTNDNKLNEAAVKSAEESRTAEEMQQRIDVQDKTIAGLASQNSKLRSELARAKMAIKDADKEGDCTRCNDFESKMKQLDRSLSKEKKDLSTTRSKLERCKKKSLSLEQQISDLRVEIENREATNGGADDSLQAEISSLREKNESLLLAMKDNNFDALKQLRAENFQLKKENERLLRVDHLGLFEEIEEMKIRYNEAVRQLNQRHP</sequence>
<keyword evidence="1" id="KW-0175">Coiled coil</keyword>